<protein>
    <recommendedName>
        <fullName evidence="5">Frequency clock protein</fullName>
    </recommendedName>
</protein>
<feature type="region of interest" description="Disordered" evidence="2">
    <location>
        <begin position="634"/>
        <end position="668"/>
    </location>
</feature>
<dbReference type="InterPro" id="IPR018554">
    <property type="entry name" value="FRQ"/>
</dbReference>
<feature type="compositionally biased region" description="Polar residues" evidence="2">
    <location>
        <begin position="682"/>
        <end position="696"/>
    </location>
</feature>
<dbReference type="GO" id="GO:0005737">
    <property type="term" value="C:cytoplasm"/>
    <property type="evidence" value="ECO:0007669"/>
    <property type="project" value="InterPro"/>
</dbReference>
<dbReference type="STRING" id="1328760.A0A165I8T0"/>
<dbReference type="EMBL" id="KV407456">
    <property type="protein sequence ID" value="KZF24552.1"/>
    <property type="molecule type" value="Genomic_DNA"/>
</dbReference>
<feature type="compositionally biased region" description="Polar residues" evidence="2">
    <location>
        <begin position="239"/>
        <end position="253"/>
    </location>
</feature>
<feature type="region of interest" description="Disordered" evidence="2">
    <location>
        <begin position="682"/>
        <end position="702"/>
    </location>
</feature>
<evidence type="ECO:0000313" key="4">
    <source>
        <dbReference type="Proteomes" id="UP000076632"/>
    </source>
</evidence>
<dbReference type="OrthoDB" id="2536795at2759"/>
<dbReference type="RefSeq" id="XP_018190107.1">
    <property type="nucleotide sequence ID" value="XM_018337043.1"/>
</dbReference>
<feature type="compositionally biased region" description="Polar residues" evidence="2">
    <location>
        <begin position="857"/>
        <end position="867"/>
    </location>
</feature>
<feature type="region of interest" description="Disordered" evidence="2">
    <location>
        <begin position="469"/>
        <end position="529"/>
    </location>
</feature>
<reference evidence="3 4" key="1">
    <citation type="journal article" date="2016" name="Fungal Biol.">
        <title>The genome of Xylona heveae provides a window into fungal endophytism.</title>
        <authorList>
            <person name="Gazis R."/>
            <person name="Kuo A."/>
            <person name="Riley R."/>
            <person name="LaButti K."/>
            <person name="Lipzen A."/>
            <person name="Lin J."/>
            <person name="Amirebrahimi M."/>
            <person name="Hesse C.N."/>
            <person name="Spatafora J.W."/>
            <person name="Henrissat B."/>
            <person name="Hainaut M."/>
            <person name="Grigoriev I.V."/>
            <person name="Hibbett D.S."/>
        </authorList>
    </citation>
    <scope>NUCLEOTIDE SEQUENCE [LARGE SCALE GENOMIC DNA]</scope>
    <source>
        <strain evidence="3 4">TC161</strain>
    </source>
</reference>
<name>A0A165I8T0_XYLHT</name>
<dbReference type="GO" id="GO:0005634">
    <property type="term" value="C:nucleus"/>
    <property type="evidence" value="ECO:0007669"/>
    <property type="project" value="InterPro"/>
</dbReference>
<feature type="coiled-coil region" evidence="1">
    <location>
        <begin position="120"/>
        <end position="147"/>
    </location>
</feature>
<feature type="compositionally biased region" description="Low complexity" evidence="2">
    <location>
        <begin position="728"/>
        <end position="757"/>
    </location>
</feature>
<dbReference type="InParanoid" id="A0A165I8T0"/>
<feature type="compositionally biased region" description="Polar residues" evidence="2">
    <location>
        <begin position="7"/>
        <end position="21"/>
    </location>
</feature>
<evidence type="ECO:0000313" key="3">
    <source>
        <dbReference type="EMBL" id="KZF24552.1"/>
    </source>
</evidence>
<feature type="compositionally biased region" description="Basic and acidic residues" evidence="2">
    <location>
        <begin position="480"/>
        <end position="496"/>
    </location>
</feature>
<feature type="region of interest" description="Disordered" evidence="2">
    <location>
        <begin position="187"/>
        <end position="222"/>
    </location>
</feature>
<dbReference type="GO" id="GO:0007623">
    <property type="term" value="P:circadian rhythm"/>
    <property type="evidence" value="ECO:0007669"/>
    <property type="project" value="InterPro"/>
</dbReference>
<feature type="region of interest" description="Disordered" evidence="2">
    <location>
        <begin position="239"/>
        <end position="265"/>
    </location>
</feature>
<accession>A0A165I8T0</accession>
<feature type="compositionally biased region" description="Polar residues" evidence="2">
    <location>
        <begin position="469"/>
        <end position="478"/>
    </location>
</feature>
<feature type="region of interest" description="Disordered" evidence="2">
    <location>
        <begin position="728"/>
        <end position="760"/>
    </location>
</feature>
<dbReference type="GO" id="GO:0006355">
    <property type="term" value="P:regulation of DNA-templated transcription"/>
    <property type="evidence" value="ECO:0007669"/>
    <property type="project" value="InterPro"/>
</dbReference>
<feature type="compositionally biased region" description="Low complexity" evidence="2">
    <location>
        <begin position="193"/>
        <end position="210"/>
    </location>
</feature>
<organism evidence="3 4">
    <name type="scientific">Xylona heveae (strain CBS 132557 / TC161)</name>
    <dbReference type="NCBI Taxonomy" id="1328760"/>
    <lineage>
        <taxon>Eukaryota</taxon>
        <taxon>Fungi</taxon>
        <taxon>Dikarya</taxon>
        <taxon>Ascomycota</taxon>
        <taxon>Pezizomycotina</taxon>
        <taxon>Xylonomycetes</taxon>
        <taxon>Xylonales</taxon>
        <taxon>Xylonaceae</taxon>
        <taxon>Xylona</taxon>
    </lineage>
</organism>
<dbReference type="GeneID" id="28902180"/>
<feature type="region of interest" description="Disordered" evidence="2">
    <location>
        <begin position="1"/>
        <end position="40"/>
    </location>
</feature>
<feature type="region of interest" description="Disordered" evidence="2">
    <location>
        <begin position="853"/>
        <end position="953"/>
    </location>
</feature>
<gene>
    <name evidence="3" type="ORF">L228DRAFT_99045</name>
</gene>
<dbReference type="Pfam" id="PF09421">
    <property type="entry name" value="FRQ"/>
    <property type="match status" value="1"/>
</dbReference>
<sequence>MAARAPDNTSQKKPVLTSTVLPTRPLPPNETLQSTPDRSILPQAQIPLNAADEWFQFRNNNVSASLGNTFLDVDPPFLIGSLPARDRPHDIRSTAAEIPEMEYNEMGPPYHGPPQSDSNAEAYRDVIDDLTVENQHLKRRLKKYRRQQSTNVHGEKLFELRIHGLPANRRRELEEVLQTFAATVGGSSNVDITSTTRSSGQTSSGSASASEHYHRVPASAPGTVDSAYVSNSKSGLLSVPSFNSQRSLGTDGTYTAPRPARHQSMPEKVKKRLVVARLEQLFTGTSLFPGAIGPTQWQPPKPNDSPEFGLDTTMGLSQGSREAPILPREVELSEDPLKSGAVDGSSAVSAPRNILRSPLKSASIDSGLSMPEQRPTGPMDIDLQRAQIPADNFYYIRHLGLSKSDSDSRLSFSKPQGWIYLNVLTNMAQLHTLNVTPDFVKDAVAFYSDKFQLSQDGQKVRWIGSSDSTVANAEGSSSEETDKNFSHWDKRRKLDGSKGTSSVPSRSSMSDSKSRSRRAETSTGSESQSKSNYLAYTTLFSHDRESSRESSDENMSDIAHWHHSQALPNDHRRYAADDRKDLSSSHLRESADGPIVFYNGAKFFTDLGGDPFNSHHSCHDPPAYHRMTSDVVGRASPTKTAQSGNGSRSSNGTEPTATDFEVSGLGGVQPEDNFLVKVSNRQKISPPASQTPSTREVSPFSVPKSRVKKIIHSIPQAAISAFADSNVVSPANTSSSSPSPPVSGAGASGTSSDTTSSHAENVHRLRQRIAASRDPSVGAATPRITLEPISRRHVAMPPSSLPPASCVFFPFSSDDSGNSSMEDEQSGTEALSINNEQDHHNAPLLAPVPLSIHYSGESGSAPASLSRENSGETSGTLGESGNVGRPENKSTSSGQFDARTSDSMRRLPGYVAAGRRTVGKMPTPLRVQRSSSDDQEEEENHDVVASDETENGG</sequence>
<keyword evidence="4" id="KW-1185">Reference proteome</keyword>
<proteinExistence type="predicted"/>
<dbReference type="OMA" id="PDHKKKE"/>
<evidence type="ECO:0000256" key="2">
    <source>
        <dbReference type="SAM" id="MobiDB-lite"/>
    </source>
</evidence>
<evidence type="ECO:0008006" key="5">
    <source>
        <dbReference type="Google" id="ProtNLM"/>
    </source>
</evidence>
<dbReference type="Proteomes" id="UP000076632">
    <property type="component" value="Unassembled WGS sequence"/>
</dbReference>
<evidence type="ECO:0000256" key="1">
    <source>
        <dbReference type="SAM" id="Coils"/>
    </source>
</evidence>
<feature type="compositionally biased region" description="Acidic residues" evidence="2">
    <location>
        <begin position="933"/>
        <end position="953"/>
    </location>
</feature>
<dbReference type="AlphaFoldDB" id="A0A165I8T0"/>
<keyword evidence="1" id="KW-0175">Coiled coil</keyword>
<feature type="compositionally biased region" description="Low complexity" evidence="2">
    <location>
        <begin position="871"/>
        <end position="882"/>
    </location>
</feature>
<feature type="compositionally biased region" description="Low complexity" evidence="2">
    <location>
        <begin position="501"/>
        <end position="511"/>
    </location>
</feature>
<feature type="compositionally biased region" description="Polar residues" evidence="2">
    <location>
        <begin position="637"/>
        <end position="656"/>
    </location>
</feature>